<keyword evidence="8" id="KW-0676">Redox-active center</keyword>
<evidence type="ECO:0000256" key="9">
    <source>
        <dbReference type="ARBA" id="ARBA00032824"/>
    </source>
</evidence>
<dbReference type="PANTHER" id="PTHR42801">
    <property type="entry name" value="THIOREDOXIN-DEPENDENT PEROXIDE REDUCTASE"/>
    <property type="match status" value="1"/>
</dbReference>
<dbReference type="PROSITE" id="PS51352">
    <property type="entry name" value="THIOREDOXIN_2"/>
    <property type="match status" value="1"/>
</dbReference>
<organism evidence="14 15">
    <name type="scientific">Pseudomonas neustonica</name>
    <dbReference type="NCBI Taxonomy" id="2487346"/>
    <lineage>
        <taxon>Bacteria</taxon>
        <taxon>Pseudomonadati</taxon>
        <taxon>Pseudomonadota</taxon>
        <taxon>Gammaproteobacteria</taxon>
        <taxon>Pseudomonadales</taxon>
        <taxon>Pseudomonadaceae</taxon>
        <taxon>Pseudomonas</taxon>
    </lineage>
</organism>
<evidence type="ECO:0000256" key="3">
    <source>
        <dbReference type="ARBA" id="ARBA00013017"/>
    </source>
</evidence>
<comment type="caution">
    <text evidence="14">The sequence shown here is derived from an EMBL/GenBank/DDBJ whole genome shotgun (WGS) entry which is preliminary data.</text>
</comment>
<name>A0ABX9XIR9_9PSED</name>
<evidence type="ECO:0000256" key="7">
    <source>
        <dbReference type="ARBA" id="ARBA00023157"/>
    </source>
</evidence>
<keyword evidence="15" id="KW-1185">Reference proteome</keyword>
<evidence type="ECO:0000256" key="4">
    <source>
        <dbReference type="ARBA" id="ARBA00022559"/>
    </source>
</evidence>
<keyword evidence="7" id="KW-1015">Disulfide bond</keyword>
<accession>A0ABX9XIR9</accession>
<evidence type="ECO:0000256" key="12">
    <source>
        <dbReference type="ARBA" id="ARBA00049091"/>
    </source>
</evidence>
<dbReference type="InterPro" id="IPR024706">
    <property type="entry name" value="Peroxiredoxin_AhpC-typ"/>
</dbReference>
<evidence type="ECO:0000256" key="8">
    <source>
        <dbReference type="ARBA" id="ARBA00023284"/>
    </source>
</evidence>
<dbReference type="PIRSF" id="PIRSF000239">
    <property type="entry name" value="AHPC"/>
    <property type="match status" value="1"/>
</dbReference>
<dbReference type="Pfam" id="PF00578">
    <property type="entry name" value="AhpC-TSA"/>
    <property type="match status" value="1"/>
</dbReference>
<evidence type="ECO:0000256" key="5">
    <source>
        <dbReference type="ARBA" id="ARBA00022862"/>
    </source>
</evidence>
<dbReference type="Proteomes" id="UP000275199">
    <property type="component" value="Unassembled WGS sequence"/>
</dbReference>
<comment type="similarity">
    <text evidence="10">Belongs to the peroxiredoxin family. BCP/PrxQ subfamily.</text>
</comment>
<protein>
    <recommendedName>
        <fullName evidence="3">thioredoxin-dependent peroxiredoxin</fullName>
        <ecNumber evidence="3">1.11.1.24</ecNumber>
    </recommendedName>
    <alternativeName>
        <fullName evidence="9">Thioredoxin peroxidase</fullName>
    </alternativeName>
    <alternativeName>
        <fullName evidence="11">Thioredoxin-dependent peroxiredoxin Bcp</fullName>
    </alternativeName>
</protein>
<evidence type="ECO:0000256" key="10">
    <source>
        <dbReference type="ARBA" id="ARBA00038489"/>
    </source>
</evidence>
<dbReference type="InterPro" id="IPR036249">
    <property type="entry name" value="Thioredoxin-like_sf"/>
</dbReference>
<evidence type="ECO:0000313" key="15">
    <source>
        <dbReference type="Proteomes" id="UP000275199"/>
    </source>
</evidence>
<evidence type="ECO:0000313" key="14">
    <source>
        <dbReference type="EMBL" id="ROZ82020.1"/>
    </source>
</evidence>
<evidence type="ECO:0000259" key="13">
    <source>
        <dbReference type="PROSITE" id="PS51352"/>
    </source>
</evidence>
<dbReference type="CDD" id="cd03017">
    <property type="entry name" value="PRX_BCP"/>
    <property type="match status" value="1"/>
</dbReference>
<keyword evidence="6" id="KW-0560">Oxidoreductase</keyword>
<dbReference type="PANTHER" id="PTHR42801:SF4">
    <property type="entry name" value="AHPC_TSA FAMILY PROTEIN"/>
    <property type="match status" value="1"/>
</dbReference>
<dbReference type="EMBL" id="RKKU01000025">
    <property type="protein sequence ID" value="ROZ82020.1"/>
    <property type="molecule type" value="Genomic_DNA"/>
</dbReference>
<dbReference type="InterPro" id="IPR000866">
    <property type="entry name" value="AhpC/TSA"/>
</dbReference>
<keyword evidence="4" id="KW-0575">Peroxidase</keyword>
<keyword evidence="5" id="KW-0049">Antioxidant</keyword>
<comment type="function">
    <text evidence="1">Thiol-specific peroxidase that catalyzes the reduction of hydrogen peroxide and organic hydroperoxides to water and alcohols, respectively. Plays a role in cell protection against oxidative stress by detoxifying peroxides and as sensor of hydrogen peroxide-mediated signaling events.</text>
</comment>
<evidence type="ECO:0000256" key="2">
    <source>
        <dbReference type="ARBA" id="ARBA00011245"/>
    </source>
</evidence>
<dbReference type="InterPro" id="IPR013766">
    <property type="entry name" value="Thioredoxin_domain"/>
</dbReference>
<evidence type="ECO:0000256" key="1">
    <source>
        <dbReference type="ARBA" id="ARBA00003330"/>
    </source>
</evidence>
<dbReference type="Gene3D" id="3.40.30.10">
    <property type="entry name" value="Glutaredoxin"/>
    <property type="match status" value="1"/>
</dbReference>
<evidence type="ECO:0000256" key="11">
    <source>
        <dbReference type="ARBA" id="ARBA00042639"/>
    </source>
</evidence>
<gene>
    <name evidence="14" type="ORF">EF096_16065</name>
</gene>
<feature type="domain" description="Thioredoxin" evidence="13">
    <location>
        <begin position="3"/>
        <end position="155"/>
    </location>
</feature>
<evidence type="ECO:0000256" key="6">
    <source>
        <dbReference type="ARBA" id="ARBA00023002"/>
    </source>
</evidence>
<reference evidence="14 15" key="1">
    <citation type="submission" date="2018-11" db="EMBL/GenBank/DDBJ databases">
        <authorList>
            <person name="Jang G.I."/>
            <person name="Hwang C.Y."/>
        </authorList>
    </citation>
    <scope>NUCLEOTIDE SEQUENCE [LARGE SCALE GENOMIC DNA]</scope>
    <source>
        <strain evidence="14 15">SSM26</strain>
    </source>
</reference>
<comment type="subunit">
    <text evidence="2">Monomer.</text>
</comment>
<proteinExistence type="inferred from homology"/>
<dbReference type="RefSeq" id="WP_123890802.1">
    <property type="nucleotide sequence ID" value="NZ_RKKU01000025.1"/>
</dbReference>
<dbReference type="EC" id="1.11.1.24" evidence="3"/>
<dbReference type="SUPFAM" id="SSF52833">
    <property type="entry name" value="Thioredoxin-like"/>
    <property type="match status" value="1"/>
</dbReference>
<sequence length="155" mass="17356">MTIELNKPLPAFTAKATNEQTVSPESLAGSKAVIYFYPKDNTPGCTTEGQDFRDQFAAFRDAGAVIYGVSRDSLRTHANFKAKHEFPFELISDPEEELCKLFDVIKLKKLYGKEYEGIERSTFLIDAKGVLRQEWRKVKVPGHVADVLAAVQALD</sequence>
<comment type="catalytic activity">
    <reaction evidence="12">
        <text>a hydroperoxide + [thioredoxin]-dithiol = an alcohol + [thioredoxin]-disulfide + H2O</text>
        <dbReference type="Rhea" id="RHEA:62620"/>
        <dbReference type="Rhea" id="RHEA-COMP:10698"/>
        <dbReference type="Rhea" id="RHEA-COMP:10700"/>
        <dbReference type="ChEBI" id="CHEBI:15377"/>
        <dbReference type="ChEBI" id="CHEBI:29950"/>
        <dbReference type="ChEBI" id="CHEBI:30879"/>
        <dbReference type="ChEBI" id="CHEBI:35924"/>
        <dbReference type="ChEBI" id="CHEBI:50058"/>
        <dbReference type="EC" id="1.11.1.24"/>
    </reaction>
</comment>
<dbReference type="InterPro" id="IPR050924">
    <property type="entry name" value="Peroxiredoxin_BCP/PrxQ"/>
</dbReference>